<keyword evidence="3 5" id="KW-0949">S-adenosyl-L-methionine</keyword>
<dbReference type="PANTHER" id="PTHR47790:SF2">
    <property type="entry name" value="TRNA_TMRNA (URACIL-C(5))-METHYLTRANSFERASE"/>
    <property type="match status" value="1"/>
</dbReference>
<evidence type="ECO:0000256" key="5">
    <source>
        <dbReference type="PROSITE-ProRule" id="PRU01024"/>
    </source>
</evidence>
<keyword evidence="1 5" id="KW-0489">Methyltransferase</keyword>
<name>A0A6U0E0S8_9CHLO</name>
<dbReference type="Pfam" id="PF05958">
    <property type="entry name" value="tRNA_U5-meth_tr"/>
    <property type="match status" value="1"/>
</dbReference>
<proteinExistence type="inferred from homology"/>
<dbReference type="AlphaFoldDB" id="A0A6U0E0S8"/>
<evidence type="ECO:0000313" key="8">
    <source>
        <dbReference type="EMBL" id="CAD8579275.1"/>
    </source>
</evidence>
<dbReference type="PROSITE" id="PS01231">
    <property type="entry name" value="TRMA_2"/>
    <property type="match status" value="1"/>
</dbReference>
<sequence>MPPLSLTTRLASSRALLRGRAVPTSSRARRAFRATPCTARLDVDIRPASYDDELREKTAQARAWFGPALLPASTPTETFESARESFRMRAEFKIWHDGPRTYYAMCDSDAPKDPVEIVDFPMASERIRELMPLVLKEVTATETLRRKLFQANFLTTTTGDAVVSLLYHRQLDDAWRADADAMRTRLGIDVIGRARKQKLTLDKDFVVERVRVDGFRDLVSYKQLEGSFTQPNAGIAAQMLAWARSAAVSDDPNVDVSSTSTSTRDFLELYCGNGHFTIALAPLFRKCLATEISKTSVSAAQNNMRENGIENCVIARLSAEELCDALDGGREYTRLKDIDLTSYDLQTILVDPPRAGMGESVSNFCTRFDRIVYISCNPETLARDCETLCQTHDIKRFAVFDQFPYTPHLESGALLVKKTTA</sequence>
<dbReference type="GO" id="GO:0005829">
    <property type="term" value="C:cytosol"/>
    <property type="evidence" value="ECO:0007669"/>
    <property type="project" value="TreeGrafter"/>
</dbReference>
<dbReference type="EMBL" id="HBEW01002656">
    <property type="protein sequence ID" value="CAD8579275.1"/>
    <property type="molecule type" value="Transcribed_RNA"/>
</dbReference>
<dbReference type="FunFam" id="2.40.50.1070:FF:000001">
    <property type="entry name" value="tRNA/tmRNA (uracil-C(5))-methyltransferase"/>
    <property type="match status" value="1"/>
</dbReference>
<dbReference type="GO" id="GO:0030697">
    <property type="term" value="F:tRNA (uracil(54)-C5)-methyltransferase activity, S-adenosyl methionine-dependent"/>
    <property type="evidence" value="ECO:0007669"/>
    <property type="project" value="InterPro"/>
</dbReference>
<gene>
    <name evidence="7" type="ORF">OMED0929_LOCUS2177</name>
    <name evidence="8" type="ORF">OMED0929_LOCUS2178</name>
</gene>
<feature type="active site" evidence="6">
    <location>
        <position position="376"/>
    </location>
</feature>
<keyword evidence="2 5" id="KW-0808">Transferase</keyword>
<dbReference type="GO" id="GO:0000049">
    <property type="term" value="F:tRNA binding"/>
    <property type="evidence" value="ECO:0007669"/>
    <property type="project" value="TreeGrafter"/>
</dbReference>
<dbReference type="CDD" id="cd02440">
    <property type="entry name" value="AdoMet_MTases"/>
    <property type="match status" value="1"/>
</dbReference>
<evidence type="ECO:0000313" key="7">
    <source>
        <dbReference type="EMBL" id="CAD8579273.1"/>
    </source>
</evidence>
<evidence type="ECO:0000256" key="6">
    <source>
        <dbReference type="PROSITE-ProRule" id="PRU10015"/>
    </source>
</evidence>
<reference evidence="7" key="1">
    <citation type="submission" date="2021-01" db="EMBL/GenBank/DDBJ databases">
        <authorList>
            <person name="Corre E."/>
            <person name="Pelletier E."/>
            <person name="Niang G."/>
            <person name="Scheremetjew M."/>
            <person name="Finn R."/>
            <person name="Kale V."/>
            <person name="Holt S."/>
            <person name="Cochrane G."/>
            <person name="Meng A."/>
            <person name="Brown T."/>
            <person name="Cohen L."/>
        </authorList>
    </citation>
    <scope>NUCLEOTIDE SEQUENCE</scope>
    <source>
        <strain evidence="7">Clade-D-RCC2572</strain>
    </source>
</reference>
<evidence type="ECO:0000256" key="4">
    <source>
        <dbReference type="ARBA" id="ARBA00022694"/>
    </source>
</evidence>
<dbReference type="HAMAP" id="MF_01011">
    <property type="entry name" value="RNA_methyltr_TrmA"/>
    <property type="match status" value="1"/>
</dbReference>
<dbReference type="GO" id="GO:0008033">
    <property type="term" value="P:tRNA processing"/>
    <property type="evidence" value="ECO:0007669"/>
    <property type="project" value="UniProtKB-KW"/>
</dbReference>
<dbReference type="GO" id="GO:0019843">
    <property type="term" value="F:rRNA binding"/>
    <property type="evidence" value="ECO:0007669"/>
    <property type="project" value="TreeGrafter"/>
</dbReference>
<dbReference type="GO" id="GO:0032259">
    <property type="term" value="P:methylation"/>
    <property type="evidence" value="ECO:0007669"/>
    <property type="project" value="UniProtKB-KW"/>
</dbReference>
<organism evidence="7">
    <name type="scientific">Ostreococcus mediterraneus</name>
    <dbReference type="NCBI Taxonomy" id="1486918"/>
    <lineage>
        <taxon>Eukaryota</taxon>
        <taxon>Viridiplantae</taxon>
        <taxon>Chlorophyta</taxon>
        <taxon>Mamiellophyceae</taxon>
        <taxon>Mamiellales</taxon>
        <taxon>Bathycoccaceae</taxon>
        <taxon>Ostreococcus</taxon>
    </lineage>
</organism>
<evidence type="ECO:0000256" key="1">
    <source>
        <dbReference type="ARBA" id="ARBA00022603"/>
    </source>
</evidence>
<feature type="binding site" evidence="5">
    <location>
        <position position="351"/>
    </location>
    <ligand>
        <name>S-adenosyl-L-methionine</name>
        <dbReference type="ChEBI" id="CHEBI:59789"/>
    </ligand>
</feature>
<feature type="binding site" evidence="5">
    <location>
        <position position="230"/>
    </location>
    <ligand>
        <name>S-adenosyl-L-methionine</name>
        <dbReference type="ChEBI" id="CHEBI:59789"/>
    </ligand>
</feature>
<feature type="binding site" evidence="5">
    <location>
        <position position="270"/>
    </location>
    <ligand>
        <name>S-adenosyl-L-methionine</name>
        <dbReference type="ChEBI" id="CHEBI:59789"/>
    </ligand>
</feature>
<dbReference type="PROSITE" id="PS51687">
    <property type="entry name" value="SAM_MT_RNA_M5U"/>
    <property type="match status" value="1"/>
</dbReference>
<dbReference type="FunFam" id="3.40.50.150:FF:000012">
    <property type="entry name" value="tRNA/tmRNA (uracil-C(5))-methyltransferase"/>
    <property type="match status" value="1"/>
</dbReference>
<protein>
    <recommendedName>
        <fullName evidence="9">tRNA (uracil(54)-C(5))-methyltransferase</fullName>
    </recommendedName>
</protein>
<dbReference type="PROSITE" id="PS01230">
    <property type="entry name" value="TRMA_1"/>
    <property type="match status" value="1"/>
</dbReference>
<comment type="similarity">
    <text evidence="5">Belongs to the class I-like SAM-binding methyltransferase superfamily. RNA M5U methyltransferase family.</text>
</comment>
<dbReference type="Gene3D" id="2.40.50.1070">
    <property type="match status" value="1"/>
</dbReference>
<dbReference type="EMBL" id="HBEW01002655">
    <property type="protein sequence ID" value="CAD8579273.1"/>
    <property type="molecule type" value="Transcribed_RNA"/>
</dbReference>
<dbReference type="SUPFAM" id="SSF53335">
    <property type="entry name" value="S-adenosyl-L-methionine-dependent methyltransferases"/>
    <property type="match status" value="1"/>
</dbReference>
<evidence type="ECO:0000256" key="3">
    <source>
        <dbReference type="ARBA" id="ARBA00022691"/>
    </source>
</evidence>
<dbReference type="PANTHER" id="PTHR47790">
    <property type="entry name" value="TRNA/TMRNA (URACIL-C(5))-METHYLTRANSFERASE"/>
    <property type="match status" value="1"/>
</dbReference>
<evidence type="ECO:0008006" key="9">
    <source>
        <dbReference type="Google" id="ProtNLM"/>
    </source>
</evidence>
<dbReference type="Gene3D" id="3.40.50.150">
    <property type="entry name" value="Vaccinia Virus protein VP39"/>
    <property type="match status" value="1"/>
</dbReference>
<dbReference type="InterPro" id="IPR030390">
    <property type="entry name" value="MeTrfase_TrmA_AS"/>
</dbReference>
<feature type="binding site" evidence="5">
    <location>
        <position position="291"/>
    </location>
    <ligand>
        <name>S-adenosyl-L-methionine</name>
        <dbReference type="ChEBI" id="CHEBI:59789"/>
    </ligand>
</feature>
<dbReference type="NCBIfam" id="TIGR02143">
    <property type="entry name" value="trmA_only"/>
    <property type="match status" value="1"/>
</dbReference>
<accession>A0A6U0E0S8</accession>
<dbReference type="InterPro" id="IPR029063">
    <property type="entry name" value="SAM-dependent_MTases_sf"/>
</dbReference>
<dbReference type="InterPro" id="IPR030391">
    <property type="entry name" value="MeTrfase_TrmA_CS"/>
</dbReference>
<feature type="active site" description="Nucleophile" evidence="5">
    <location>
        <position position="376"/>
    </location>
</feature>
<dbReference type="GO" id="GO:0009451">
    <property type="term" value="P:RNA modification"/>
    <property type="evidence" value="ECO:0007669"/>
    <property type="project" value="UniProtKB-ARBA"/>
</dbReference>
<evidence type="ECO:0000256" key="2">
    <source>
        <dbReference type="ARBA" id="ARBA00022679"/>
    </source>
</evidence>
<keyword evidence="4" id="KW-0819">tRNA processing</keyword>
<dbReference type="InterPro" id="IPR010280">
    <property type="entry name" value="U5_MeTrfase_fam"/>
</dbReference>
<dbReference type="InterPro" id="IPR011869">
    <property type="entry name" value="TrmA_MeTrfase"/>
</dbReference>